<dbReference type="GO" id="GO:0046695">
    <property type="term" value="C:SLIK (SAGA-like) complex"/>
    <property type="evidence" value="ECO:0007669"/>
    <property type="project" value="InterPro"/>
</dbReference>
<dbReference type="GO" id="GO:0006357">
    <property type="term" value="P:regulation of transcription by RNA polymerase II"/>
    <property type="evidence" value="ECO:0007669"/>
    <property type="project" value="TreeGrafter"/>
</dbReference>
<evidence type="ECO:0000256" key="2">
    <source>
        <dbReference type="PROSITE-ProRule" id="PRU00035"/>
    </source>
</evidence>
<sequence>MVGKRGCNLFILGLISSSEEKRRFLDRIFFLPERLTRILTAIKAFEQSKIFLSRVLKKDAPNYYEIIKRPMDLSIVQKKIGKYKSFEEFKGDLDLIWDNCLKFNHSKYHRDCAFKMKEVVSTFEIEVIPVSMDTGFATSSHVWEGEEGQGPIIKYMVKKIISEVLLSSGYGFASETALGVFCDVFQYRILKIIKKIKAEEMDG</sequence>
<dbReference type="PROSITE" id="PS50014">
    <property type="entry name" value="BROMODOMAIN_2"/>
    <property type="match status" value="1"/>
</dbReference>
<evidence type="ECO:0000313" key="4">
    <source>
        <dbReference type="EMBL" id="AFN83572.1"/>
    </source>
</evidence>
<dbReference type="Proteomes" id="UP000010094">
    <property type="component" value="Chromosome VIII"/>
</dbReference>
<evidence type="ECO:0000256" key="1">
    <source>
        <dbReference type="ARBA" id="ARBA00023117"/>
    </source>
</evidence>
<dbReference type="PRINTS" id="PR00503">
    <property type="entry name" value="BROMODOMAIN"/>
</dbReference>
<dbReference type="Pfam" id="PF17027">
    <property type="entry name" value="Bromo_TP_like"/>
    <property type="match status" value="1"/>
</dbReference>
<dbReference type="RefSeq" id="XP_009265069.1">
    <property type="nucleotide sequence ID" value="XM_009266794.1"/>
</dbReference>
<dbReference type="EMBL" id="CP003525">
    <property type="protein sequence ID" value="AFN83572.1"/>
    <property type="molecule type" value="Genomic_DNA"/>
</dbReference>
<dbReference type="PANTHER" id="PTHR47343:SF1">
    <property type="entry name" value="TRANSCRIPTIONAL ACTIVATOR SPT7"/>
    <property type="match status" value="1"/>
</dbReference>
<dbReference type="KEGG" id="ero:EROM_081560"/>
<accession>I7ASZ4</accession>
<feature type="domain" description="Bromo" evidence="3">
    <location>
        <begin position="43"/>
        <end position="104"/>
    </location>
</feature>
<dbReference type="Pfam" id="PF00439">
    <property type="entry name" value="Bromodomain"/>
    <property type="match status" value="1"/>
</dbReference>
<dbReference type="GeneID" id="20521891"/>
<dbReference type="SMART" id="SM00297">
    <property type="entry name" value="BROMO"/>
    <property type="match status" value="1"/>
</dbReference>
<evidence type="ECO:0000313" key="5">
    <source>
        <dbReference type="Proteomes" id="UP000010094"/>
    </source>
</evidence>
<evidence type="ECO:0000259" key="3">
    <source>
        <dbReference type="PROSITE" id="PS50014"/>
    </source>
</evidence>
<dbReference type="Gene3D" id="1.20.920.10">
    <property type="entry name" value="Bromodomain-like"/>
    <property type="match status" value="1"/>
</dbReference>
<organism evidence="4 5">
    <name type="scientific">Encephalitozoon romaleae (strain SJ-2008)</name>
    <name type="common">Microsporidian parasite</name>
    <dbReference type="NCBI Taxonomy" id="1178016"/>
    <lineage>
        <taxon>Eukaryota</taxon>
        <taxon>Fungi</taxon>
        <taxon>Fungi incertae sedis</taxon>
        <taxon>Microsporidia</taxon>
        <taxon>Unikaryonidae</taxon>
        <taxon>Encephalitozoon</taxon>
    </lineage>
</organism>
<keyword evidence="1 2" id="KW-0103">Bromodomain</keyword>
<protein>
    <submittedName>
        <fullName evidence="4">Transcriptional activator Spt7</fullName>
    </submittedName>
</protein>
<keyword evidence="5" id="KW-1185">Reference proteome</keyword>
<dbReference type="InterPro" id="IPR001487">
    <property type="entry name" value="Bromodomain"/>
</dbReference>
<gene>
    <name evidence="4" type="ordered locus">EROM_081560</name>
</gene>
<dbReference type="InterPro" id="IPR031498">
    <property type="entry name" value="Bromo_TP-like"/>
</dbReference>
<dbReference type="VEuPathDB" id="MicrosporidiaDB:EROM_081560"/>
<dbReference type="OrthoDB" id="21449at2759"/>
<dbReference type="GO" id="GO:0005198">
    <property type="term" value="F:structural molecule activity"/>
    <property type="evidence" value="ECO:0007669"/>
    <property type="project" value="TreeGrafter"/>
</dbReference>
<dbReference type="AlphaFoldDB" id="I7ASZ4"/>
<dbReference type="InterPro" id="IPR036427">
    <property type="entry name" value="Bromodomain-like_sf"/>
</dbReference>
<dbReference type="PANTHER" id="PTHR47343">
    <property type="entry name" value="TRANSCRIPTIONAL ACTIVATOR SPT7"/>
    <property type="match status" value="1"/>
</dbReference>
<dbReference type="GO" id="GO:0000124">
    <property type="term" value="C:SAGA complex"/>
    <property type="evidence" value="ECO:0007669"/>
    <property type="project" value="InterPro"/>
</dbReference>
<reference evidence="4 5" key="1">
    <citation type="journal article" date="2012" name="Proc. Natl. Acad. Sci. U.S.A.">
        <title>Gain and loss of multiple functionally related, horizontally transferred genes in the reduced genomes of two microsporidian parasites.</title>
        <authorList>
            <person name="Pombert J.-F."/>
            <person name="Selman M."/>
            <person name="Burki F."/>
            <person name="Bardell F.T."/>
            <person name="Farinelli L."/>
            <person name="Solter L.F."/>
            <person name="Whitman D.W."/>
            <person name="Weiss L.M."/>
            <person name="Corradi N."/>
            <person name="Keeling P.J."/>
        </authorList>
    </citation>
    <scope>NUCLEOTIDE SEQUENCE [LARGE SCALE GENOMIC DNA]</scope>
    <source>
        <strain evidence="4 5">SJ-2008</strain>
    </source>
</reference>
<dbReference type="HOGENOM" id="CLU_1354603_0_0_1"/>
<dbReference type="GO" id="GO:0006325">
    <property type="term" value="P:chromatin organization"/>
    <property type="evidence" value="ECO:0007669"/>
    <property type="project" value="UniProtKB-ARBA"/>
</dbReference>
<dbReference type="InterPro" id="IPR037782">
    <property type="entry name" value="Spt7"/>
</dbReference>
<name>I7ASZ4_ENCRO</name>
<dbReference type="SUPFAM" id="SSF47370">
    <property type="entry name" value="Bromodomain"/>
    <property type="match status" value="1"/>
</dbReference>
<proteinExistence type="predicted"/>